<dbReference type="OrthoDB" id="4473401at2759"/>
<feature type="signal peptide" evidence="1">
    <location>
        <begin position="1"/>
        <end position="19"/>
    </location>
</feature>
<protein>
    <recommendedName>
        <fullName evidence="4">Antistasin-like domain-containing protein</fullName>
    </recommendedName>
</protein>
<evidence type="ECO:0000256" key="1">
    <source>
        <dbReference type="SAM" id="SignalP"/>
    </source>
</evidence>
<keyword evidence="1" id="KW-0732">Signal</keyword>
<sequence length="92" mass="9854">MKTLLICLLLSAILGSALSAICVEMCSLHDDLDIPKCPDGFVCRSNGCGHTCQPELGVGKREPCPLVRCIPCSSGIYEYDENGCQTCQCLQA</sequence>
<dbReference type="Proteomes" id="UP000076420">
    <property type="component" value="Unassembled WGS sequence"/>
</dbReference>
<proteinExistence type="predicted"/>
<name>A0A2C9KPQ3_BIOGL</name>
<reference evidence="2" key="1">
    <citation type="submission" date="2020-05" db="UniProtKB">
        <authorList>
            <consortium name="EnsemblMetazoa"/>
        </authorList>
    </citation>
    <scope>IDENTIFICATION</scope>
    <source>
        <strain evidence="2">BB02</strain>
    </source>
</reference>
<feature type="chain" id="PRO_5012090112" description="Antistasin-like domain-containing protein" evidence="1">
    <location>
        <begin position="20"/>
        <end position="92"/>
    </location>
</feature>
<dbReference type="KEGG" id="bgt:106069112"/>
<dbReference type="EnsemblMetazoa" id="BGLB022111-RA">
    <property type="protein sequence ID" value="BGLB022111-PA"/>
    <property type="gene ID" value="BGLB022111"/>
</dbReference>
<evidence type="ECO:0000313" key="3">
    <source>
        <dbReference type="Proteomes" id="UP000076420"/>
    </source>
</evidence>
<evidence type="ECO:0000313" key="2">
    <source>
        <dbReference type="EnsemblMetazoa" id="BGLB022111-PA"/>
    </source>
</evidence>
<evidence type="ECO:0008006" key="4">
    <source>
        <dbReference type="Google" id="ProtNLM"/>
    </source>
</evidence>
<organism evidence="2 3">
    <name type="scientific">Biomphalaria glabrata</name>
    <name type="common">Bloodfluke planorb</name>
    <name type="synonym">Freshwater snail</name>
    <dbReference type="NCBI Taxonomy" id="6526"/>
    <lineage>
        <taxon>Eukaryota</taxon>
        <taxon>Metazoa</taxon>
        <taxon>Spiralia</taxon>
        <taxon>Lophotrochozoa</taxon>
        <taxon>Mollusca</taxon>
        <taxon>Gastropoda</taxon>
        <taxon>Heterobranchia</taxon>
        <taxon>Euthyneura</taxon>
        <taxon>Panpulmonata</taxon>
        <taxon>Hygrophila</taxon>
        <taxon>Lymnaeoidea</taxon>
        <taxon>Planorbidae</taxon>
        <taxon>Biomphalaria</taxon>
    </lineage>
</organism>
<dbReference type="AlphaFoldDB" id="A0A2C9KPQ3"/>
<gene>
    <name evidence="2" type="primary">106069112</name>
</gene>
<dbReference type="VEuPathDB" id="VectorBase:BGLB022111"/>
<dbReference type="VEuPathDB" id="VectorBase:BGLAX_051754"/>
<accession>A0A2C9KPQ3</accession>